<evidence type="ECO:0000313" key="2">
    <source>
        <dbReference type="EMBL" id="AOF40169.1"/>
    </source>
</evidence>
<accession>A0A1B3IIZ3</accession>
<sequence>MKLKTLIVVFLIFTLVVDLAIAGCYQKPKRRTTAIRRIRKIIPKARRVVKVIKTVKRIKRMKRIGRRIRHCITYKTNG</sequence>
<keyword evidence="1" id="KW-0732">Signal</keyword>
<organism evidence="2">
    <name type="scientific">Hadogenes troglodytes</name>
    <dbReference type="NCBI Taxonomy" id="1577150"/>
    <lineage>
        <taxon>Eukaryota</taxon>
        <taxon>Metazoa</taxon>
        <taxon>Ecdysozoa</taxon>
        <taxon>Arthropoda</taxon>
        <taxon>Chelicerata</taxon>
        <taxon>Arachnida</taxon>
        <taxon>Scorpiones</taxon>
        <taxon>Iurida</taxon>
        <taxon>Scorpionoidea</taxon>
        <taxon>Hemiscorpiidae</taxon>
        <taxon>Hadogenes</taxon>
    </lineage>
</organism>
<name>A0A1B3IIZ3_9SCOR</name>
<evidence type="ECO:0000256" key="1">
    <source>
        <dbReference type="SAM" id="SignalP"/>
    </source>
</evidence>
<feature type="chain" id="PRO_5008548507" evidence="1">
    <location>
        <begin position="23"/>
        <end position="78"/>
    </location>
</feature>
<reference evidence="2" key="1">
    <citation type="journal article" date="2016" name="J. Proteomics">
        <title>Transcriptomic analysis of the venom glands from the scorpion Hadogenes troglodytes revealed unique and extremely high diversity of the venom peptides.</title>
        <authorList>
            <person name="Zhong J."/>
            <person name="Zeng X.C."/>
            <person name="Zeng X."/>
            <person name="Nie Y."/>
            <person name="Zhang L."/>
            <person name="Wu S."/>
            <person name="Bao A."/>
        </authorList>
    </citation>
    <scope>NUCLEOTIDE SEQUENCE</scope>
</reference>
<feature type="signal peptide" evidence="1">
    <location>
        <begin position="1"/>
        <end position="22"/>
    </location>
</feature>
<protein>
    <submittedName>
        <fullName evidence="2">Venom peptide HtC2Tx1</fullName>
    </submittedName>
</protein>
<dbReference type="AlphaFoldDB" id="A0A1B3IIZ3"/>
<proteinExistence type="evidence at transcript level"/>
<dbReference type="EMBL" id="KU643077">
    <property type="protein sequence ID" value="AOF40169.1"/>
    <property type="molecule type" value="mRNA"/>
</dbReference>